<evidence type="ECO:0000256" key="10">
    <source>
        <dbReference type="ARBA" id="ARBA00029409"/>
    </source>
</evidence>
<dbReference type="EC" id="2.7.6.3" evidence="3"/>
<keyword evidence="5" id="KW-0808">Transferase</keyword>
<dbReference type="AlphaFoldDB" id="A0A4Q7ZB70"/>
<accession>A0A4Q7ZB70</accession>
<evidence type="ECO:0000256" key="1">
    <source>
        <dbReference type="ARBA" id="ARBA00005051"/>
    </source>
</evidence>
<dbReference type="OrthoDB" id="9808041at2"/>
<evidence type="ECO:0000256" key="7">
    <source>
        <dbReference type="ARBA" id="ARBA00022777"/>
    </source>
</evidence>
<reference evidence="14 15" key="1">
    <citation type="submission" date="2019-02" db="EMBL/GenBank/DDBJ databases">
        <title>Genomic Encyclopedia of Type Strains, Phase IV (KMG-IV): sequencing the most valuable type-strain genomes for metagenomic binning, comparative biology and taxonomic classification.</title>
        <authorList>
            <person name="Goeker M."/>
        </authorList>
    </citation>
    <scope>NUCLEOTIDE SEQUENCE [LARGE SCALE GENOMIC DNA]</scope>
    <source>
        <strain evidence="14 15">DSM 105135</strain>
    </source>
</reference>
<gene>
    <name evidence="14" type="ORF">EV700_1449</name>
</gene>
<comment type="function">
    <text evidence="10">Catalyzes the transfer of pyrophosphate from adenosine triphosphate (ATP) to 6-hydroxymethyl-7,8-dihydropterin, an enzymatic step in folate biosynthesis pathway.</text>
</comment>
<name>A0A4Q7ZB70_9GAMM</name>
<evidence type="ECO:0000256" key="5">
    <source>
        <dbReference type="ARBA" id="ARBA00022679"/>
    </source>
</evidence>
<dbReference type="PROSITE" id="PS00794">
    <property type="entry name" value="HPPK"/>
    <property type="match status" value="1"/>
</dbReference>
<keyword evidence="7 14" id="KW-0418">Kinase</keyword>
<dbReference type="UniPathway" id="UPA00077">
    <property type="reaction ID" value="UER00155"/>
</dbReference>
<dbReference type="InterPro" id="IPR035907">
    <property type="entry name" value="Hppk_sf"/>
</dbReference>
<dbReference type="GO" id="GO:0046656">
    <property type="term" value="P:folic acid biosynthetic process"/>
    <property type="evidence" value="ECO:0007669"/>
    <property type="project" value="UniProtKB-KW"/>
</dbReference>
<dbReference type="NCBIfam" id="TIGR01498">
    <property type="entry name" value="folK"/>
    <property type="match status" value="1"/>
</dbReference>
<dbReference type="RefSeq" id="WP_130412225.1">
    <property type="nucleotide sequence ID" value="NZ_SHKX01000011.1"/>
</dbReference>
<keyword evidence="15" id="KW-1185">Reference proteome</keyword>
<keyword evidence="6" id="KW-0547">Nucleotide-binding</keyword>
<dbReference type="GO" id="GO:0003848">
    <property type="term" value="F:2-amino-4-hydroxy-6-hydroxymethyldihydropteridine diphosphokinase activity"/>
    <property type="evidence" value="ECO:0007669"/>
    <property type="project" value="UniProtKB-EC"/>
</dbReference>
<dbReference type="Gene3D" id="3.30.70.560">
    <property type="entry name" value="7,8-Dihydro-6-hydroxymethylpterin-pyrophosphokinase HPPK"/>
    <property type="match status" value="1"/>
</dbReference>
<evidence type="ECO:0000256" key="11">
    <source>
        <dbReference type="ARBA" id="ARBA00029766"/>
    </source>
</evidence>
<organism evidence="14 15">
    <name type="scientific">Fluviicoccus keumensis</name>
    <dbReference type="NCBI Taxonomy" id="1435465"/>
    <lineage>
        <taxon>Bacteria</taxon>
        <taxon>Pseudomonadati</taxon>
        <taxon>Pseudomonadota</taxon>
        <taxon>Gammaproteobacteria</taxon>
        <taxon>Moraxellales</taxon>
        <taxon>Moraxellaceae</taxon>
        <taxon>Fluviicoccus</taxon>
    </lineage>
</organism>
<evidence type="ECO:0000313" key="14">
    <source>
        <dbReference type="EMBL" id="RZU47059.1"/>
    </source>
</evidence>
<dbReference type="Pfam" id="PF01288">
    <property type="entry name" value="HPPK"/>
    <property type="match status" value="1"/>
</dbReference>
<dbReference type="GO" id="GO:0016301">
    <property type="term" value="F:kinase activity"/>
    <property type="evidence" value="ECO:0007669"/>
    <property type="project" value="UniProtKB-KW"/>
</dbReference>
<comment type="pathway">
    <text evidence="1">Cofactor biosynthesis; tetrahydrofolate biosynthesis; 2-amino-4-hydroxy-6-hydroxymethyl-7,8-dihydropteridine diphosphate from 7,8-dihydroneopterin triphosphate: step 4/4.</text>
</comment>
<comment type="caution">
    <text evidence="14">The sequence shown here is derived from an EMBL/GenBank/DDBJ whole genome shotgun (WGS) entry which is preliminary data.</text>
</comment>
<dbReference type="GO" id="GO:0005524">
    <property type="term" value="F:ATP binding"/>
    <property type="evidence" value="ECO:0007669"/>
    <property type="project" value="UniProtKB-KW"/>
</dbReference>
<protein>
    <recommendedName>
        <fullName evidence="4">2-amino-4-hydroxy-6-hydroxymethyldihydropteridine pyrophosphokinase</fullName>
        <ecNumber evidence="3">2.7.6.3</ecNumber>
    </recommendedName>
    <alternativeName>
        <fullName evidence="11">6-hydroxymethyl-7,8-dihydropterin pyrophosphokinase</fullName>
    </alternativeName>
    <alternativeName>
        <fullName evidence="12">7,8-dihydro-6-hydroxymethylpterin-pyrophosphokinase</fullName>
    </alternativeName>
</protein>
<dbReference type="PANTHER" id="PTHR43071:SF1">
    <property type="entry name" value="2-AMINO-4-HYDROXY-6-HYDROXYMETHYLDIHYDROPTERIDINE PYROPHOSPHOKINASE"/>
    <property type="match status" value="1"/>
</dbReference>
<dbReference type="GO" id="GO:0046654">
    <property type="term" value="P:tetrahydrofolate biosynthetic process"/>
    <property type="evidence" value="ECO:0007669"/>
    <property type="project" value="UniProtKB-UniPathway"/>
</dbReference>
<feature type="domain" description="7,8-dihydro-6-hydroxymethylpterin-pyrophosphokinase" evidence="13">
    <location>
        <begin position="89"/>
        <end position="100"/>
    </location>
</feature>
<evidence type="ECO:0000256" key="12">
    <source>
        <dbReference type="ARBA" id="ARBA00033413"/>
    </source>
</evidence>
<keyword evidence="8" id="KW-0067">ATP-binding</keyword>
<dbReference type="InterPro" id="IPR000550">
    <property type="entry name" value="Hppk"/>
</dbReference>
<evidence type="ECO:0000256" key="9">
    <source>
        <dbReference type="ARBA" id="ARBA00022909"/>
    </source>
</evidence>
<keyword evidence="9" id="KW-0289">Folate biosynthesis</keyword>
<evidence type="ECO:0000256" key="8">
    <source>
        <dbReference type="ARBA" id="ARBA00022840"/>
    </source>
</evidence>
<dbReference type="EMBL" id="SHKX01000011">
    <property type="protein sequence ID" value="RZU47059.1"/>
    <property type="molecule type" value="Genomic_DNA"/>
</dbReference>
<dbReference type="Proteomes" id="UP000292423">
    <property type="component" value="Unassembled WGS sequence"/>
</dbReference>
<evidence type="ECO:0000256" key="6">
    <source>
        <dbReference type="ARBA" id="ARBA00022741"/>
    </source>
</evidence>
<evidence type="ECO:0000259" key="13">
    <source>
        <dbReference type="PROSITE" id="PS00794"/>
    </source>
</evidence>
<comment type="similarity">
    <text evidence="2">Belongs to the HPPK family.</text>
</comment>
<dbReference type="CDD" id="cd00483">
    <property type="entry name" value="HPPK"/>
    <property type="match status" value="1"/>
</dbReference>
<evidence type="ECO:0000256" key="2">
    <source>
        <dbReference type="ARBA" id="ARBA00005810"/>
    </source>
</evidence>
<evidence type="ECO:0000313" key="15">
    <source>
        <dbReference type="Proteomes" id="UP000292423"/>
    </source>
</evidence>
<dbReference type="PANTHER" id="PTHR43071">
    <property type="entry name" value="2-AMINO-4-HYDROXY-6-HYDROXYMETHYLDIHYDROPTERIDINE PYROPHOSPHOKINASE"/>
    <property type="match status" value="1"/>
</dbReference>
<evidence type="ECO:0000256" key="4">
    <source>
        <dbReference type="ARBA" id="ARBA00016218"/>
    </source>
</evidence>
<evidence type="ECO:0000256" key="3">
    <source>
        <dbReference type="ARBA" id="ARBA00013253"/>
    </source>
</evidence>
<proteinExistence type="inferred from homology"/>
<sequence>MSYTAFIGLGANLGDPRQQLIEAIQCLSGLPHTRITGVSRLYGSAPVGPQDQPDYVNAVARLETGLTPHRLLAELQAIENNAGRIRERHWGPRTLDLDLLLYARDEIRTANLTVPHLEMVNRAFVLVPLLDIDPEAVLPNGLKAASLQAATPGPDLHVLADSGWWQP</sequence>
<dbReference type="SUPFAM" id="SSF55083">
    <property type="entry name" value="6-hydroxymethyl-7,8-dihydropterin pyrophosphokinase, HPPK"/>
    <property type="match status" value="1"/>
</dbReference>